<keyword evidence="6" id="KW-0539">Nucleus</keyword>
<evidence type="ECO:0000256" key="4">
    <source>
        <dbReference type="ARBA" id="ARBA00022771"/>
    </source>
</evidence>
<reference evidence="9" key="1">
    <citation type="submission" date="2022-05" db="EMBL/GenBank/DDBJ databases">
        <authorList>
            <person name="Okamura Y."/>
        </authorList>
    </citation>
    <scope>NUCLEOTIDE SEQUENCE</scope>
</reference>
<dbReference type="GO" id="GO:0008270">
    <property type="term" value="F:zinc ion binding"/>
    <property type="evidence" value="ECO:0007669"/>
    <property type="project" value="UniProtKB-KW"/>
</dbReference>
<dbReference type="PROSITE" id="PS50157">
    <property type="entry name" value="ZINC_FINGER_C2H2_2"/>
    <property type="match status" value="2"/>
</dbReference>
<dbReference type="Gene3D" id="3.30.160.60">
    <property type="entry name" value="Classic Zinc Finger"/>
    <property type="match status" value="2"/>
</dbReference>
<evidence type="ECO:0000256" key="7">
    <source>
        <dbReference type="PROSITE-ProRule" id="PRU00042"/>
    </source>
</evidence>
<keyword evidence="10" id="KW-1185">Reference proteome</keyword>
<evidence type="ECO:0000256" key="6">
    <source>
        <dbReference type="ARBA" id="ARBA00023242"/>
    </source>
</evidence>
<evidence type="ECO:0000256" key="2">
    <source>
        <dbReference type="ARBA" id="ARBA00022723"/>
    </source>
</evidence>
<dbReference type="SUPFAM" id="SSF57667">
    <property type="entry name" value="beta-beta-alpha zinc fingers"/>
    <property type="match status" value="1"/>
</dbReference>
<evidence type="ECO:0000256" key="1">
    <source>
        <dbReference type="ARBA" id="ARBA00004123"/>
    </source>
</evidence>
<evidence type="ECO:0000313" key="9">
    <source>
        <dbReference type="EMBL" id="CAH4034393.1"/>
    </source>
</evidence>
<dbReference type="PROSITE" id="PS00028">
    <property type="entry name" value="ZINC_FINGER_C2H2_1"/>
    <property type="match status" value="3"/>
</dbReference>
<protein>
    <recommendedName>
        <fullName evidence="8">C2H2-type domain-containing protein</fullName>
    </recommendedName>
</protein>
<keyword evidence="4 7" id="KW-0863">Zinc-finger</keyword>
<comment type="caution">
    <text evidence="9">The sequence shown here is derived from an EMBL/GenBank/DDBJ whole genome shotgun (WGS) entry which is preliminary data.</text>
</comment>
<dbReference type="InterPro" id="IPR013087">
    <property type="entry name" value="Znf_C2H2_type"/>
</dbReference>
<name>A0A9P0TMU4_PIEBR</name>
<feature type="domain" description="C2H2-type" evidence="8">
    <location>
        <begin position="149"/>
        <end position="172"/>
    </location>
</feature>
<keyword evidence="2" id="KW-0479">Metal-binding</keyword>
<dbReference type="InterPro" id="IPR036236">
    <property type="entry name" value="Znf_C2H2_sf"/>
</dbReference>
<comment type="subcellular location">
    <subcellularLocation>
        <location evidence="1">Nucleus</location>
    </subcellularLocation>
</comment>
<evidence type="ECO:0000256" key="5">
    <source>
        <dbReference type="ARBA" id="ARBA00022833"/>
    </source>
</evidence>
<evidence type="ECO:0000259" key="8">
    <source>
        <dbReference type="PROSITE" id="PS50157"/>
    </source>
</evidence>
<dbReference type="EMBL" id="CALOZG010000040">
    <property type="protein sequence ID" value="CAH4034393.1"/>
    <property type="molecule type" value="Genomic_DNA"/>
</dbReference>
<dbReference type="Proteomes" id="UP001152562">
    <property type="component" value="Unassembled WGS sequence"/>
</dbReference>
<evidence type="ECO:0000256" key="3">
    <source>
        <dbReference type="ARBA" id="ARBA00022737"/>
    </source>
</evidence>
<proteinExistence type="predicted"/>
<evidence type="ECO:0000313" key="10">
    <source>
        <dbReference type="Proteomes" id="UP001152562"/>
    </source>
</evidence>
<dbReference type="InterPro" id="IPR050888">
    <property type="entry name" value="ZnF_C2H2-type_TF"/>
</dbReference>
<dbReference type="PANTHER" id="PTHR24406">
    <property type="entry name" value="TRANSCRIPTIONAL REPRESSOR CTCFL-RELATED"/>
    <property type="match status" value="1"/>
</dbReference>
<sequence length="193" mass="22842">MDTNIMEVKQEITYSDGAQYNKICFPVLKEELKLECEVFQTCINDTFTDYNDLVLEAPRICAKCDQIFPNSFTYLQHNLTHIQVKVPKVKWLFCHRCPEKFPTKPALEKHIKKSHLKLKLHENNLKQCDVCNKIFSKKYWVHYDDGYLYPCDICGKTFKAPRRVKIHKKNSHKFISKLKFEHGSKIKVKSNEL</sequence>
<accession>A0A9P0TMU4</accession>
<dbReference type="Pfam" id="PF00096">
    <property type="entry name" value="zf-C2H2"/>
    <property type="match status" value="2"/>
</dbReference>
<feature type="domain" description="C2H2-type" evidence="8">
    <location>
        <begin position="92"/>
        <end position="120"/>
    </location>
</feature>
<dbReference type="SMART" id="SM00355">
    <property type="entry name" value="ZnF_C2H2"/>
    <property type="match status" value="3"/>
</dbReference>
<dbReference type="AlphaFoldDB" id="A0A9P0TMU4"/>
<gene>
    <name evidence="9" type="ORF">PIBRA_LOCUS10576</name>
</gene>
<organism evidence="9 10">
    <name type="scientific">Pieris brassicae</name>
    <name type="common">White butterfly</name>
    <name type="synonym">Large white butterfly</name>
    <dbReference type="NCBI Taxonomy" id="7116"/>
    <lineage>
        <taxon>Eukaryota</taxon>
        <taxon>Metazoa</taxon>
        <taxon>Ecdysozoa</taxon>
        <taxon>Arthropoda</taxon>
        <taxon>Hexapoda</taxon>
        <taxon>Insecta</taxon>
        <taxon>Pterygota</taxon>
        <taxon>Neoptera</taxon>
        <taxon>Endopterygota</taxon>
        <taxon>Lepidoptera</taxon>
        <taxon>Glossata</taxon>
        <taxon>Ditrysia</taxon>
        <taxon>Papilionoidea</taxon>
        <taxon>Pieridae</taxon>
        <taxon>Pierinae</taxon>
        <taxon>Pieris</taxon>
    </lineage>
</organism>
<keyword evidence="5" id="KW-0862">Zinc</keyword>
<dbReference type="GO" id="GO:0005634">
    <property type="term" value="C:nucleus"/>
    <property type="evidence" value="ECO:0007669"/>
    <property type="project" value="UniProtKB-SubCell"/>
</dbReference>
<keyword evidence="3" id="KW-0677">Repeat</keyword>